<keyword evidence="1" id="KW-0449">Lipoprotein</keyword>
<protein>
    <submittedName>
        <fullName evidence="1">SusD/RagB family nutrient-binding outer membrane lipoprotein</fullName>
    </submittedName>
</protein>
<dbReference type="InterPro" id="IPR011990">
    <property type="entry name" value="TPR-like_helical_dom_sf"/>
</dbReference>
<reference evidence="1" key="2">
    <citation type="submission" date="2023-06" db="EMBL/GenBank/DDBJ databases">
        <authorList>
            <person name="Lucena T."/>
            <person name="Sun Q."/>
        </authorList>
    </citation>
    <scope>NUCLEOTIDE SEQUENCE</scope>
    <source>
        <strain evidence="1">CECT 8869</strain>
    </source>
</reference>
<accession>A0ABT8RL13</accession>
<dbReference type="PROSITE" id="PS51257">
    <property type="entry name" value="PROKAR_LIPOPROTEIN"/>
    <property type="match status" value="1"/>
</dbReference>
<comment type="caution">
    <text evidence="1">The sequence shown here is derived from an EMBL/GenBank/DDBJ whole genome shotgun (WGS) entry which is preliminary data.</text>
</comment>
<dbReference type="Pfam" id="PF12771">
    <property type="entry name" value="SusD-like_2"/>
    <property type="match status" value="1"/>
</dbReference>
<name>A0ABT8RL13_9FLAO</name>
<dbReference type="SUPFAM" id="SSF48452">
    <property type="entry name" value="TPR-like"/>
    <property type="match status" value="1"/>
</dbReference>
<reference evidence="1" key="1">
    <citation type="journal article" date="2014" name="Int. J. Syst. Evol. Microbiol.">
        <title>Complete genome of a new Firmicutes species belonging to the dominant human colonic microbiota ('Ruminococcus bicirculans') reveals two chromosomes and a selective capacity to utilize plant glucans.</title>
        <authorList>
            <consortium name="NISC Comparative Sequencing Program"/>
            <person name="Wegmann U."/>
            <person name="Louis P."/>
            <person name="Goesmann A."/>
            <person name="Henrissat B."/>
            <person name="Duncan S.H."/>
            <person name="Flint H.J."/>
        </authorList>
    </citation>
    <scope>NUCLEOTIDE SEQUENCE</scope>
    <source>
        <strain evidence="1">CECT 8869</strain>
    </source>
</reference>
<gene>
    <name evidence="1" type="ORF">Q2T41_02660</name>
</gene>
<evidence type="ECO:0000313" key="2">
    <source>
        <dbReference type="Proteomes" id="UP001168579"/>
    </source>
</evidence>
<evidence type="ECO:0000313" key="1">
    <source>
        <dbReference type="EMBL" id="MDO1511568.1"/>
    </source>
</evidence>
<dbReference type="Proteomes" id="UP001168579">
    <property type="component" value="Unassembled WGS sequence"/>
</dbReference>
<organism evidence="1 2">
    <name type="scientific">Maribacter confluentis</name>
    <dbReference type="NCBI Taxonomy" id="1656093"/>
    <lineage>
        <taxon>Bacteria</taxon>
        <taxon>Pseudomonadati</taxon>
        <taxon>Bacteroidota</taxon>
        <taxon>Flavobacteriia</taxon>
        <taxon>Flavobacteriales</taxon>
        <taxon>Flavobacteriaceae</taxon>
        <taxon>Maribacter</taxon>
    </lineage>
</organism>
<dbReference type="RefSeq" id="WP_304434828.1">
    <property type="nucleotide sequence ID" value="NZ_JAUKUC010000001.1"/>
</dbReference>
<dbReference type="EMBL" id="JAUKUC010000001">
    <property type="protein sequence ID" value="MDO1511568.1"/>
    <property type="molecule type" value="Genomic_DNA"/>
</dbReference>
<proteinExistence type="predicted"/>
<dbReference type="Gene3D" id="1.25.40.390">
    <property type="match status" value="1"/>
</dbReference>
<keyword evidence="2" id="KW-1185">Reference proteome</keyword>
<sequence length="497" mass="55221">MKNIFYLAVFSMLFFTSCDKGFEDINVDPTYAPTLDVKYKFPQAVLYTAGQRYESWRGNFIYCSVMMQHLASTQGYWNGDKYTLSTSYAGALWEAEYPQAIKTLEDMKAQLEADELTASPEYAMVRILRVFSFHRLTDIYGDIPYSEAGKGFIDGVLRPVYDDQEFIYKDMLNELKEASDALSGGTSALGTSDIIFNGDLTKWKKWANSMMLRLGLRLVKRDPALAQQWAQTAIEGGVMTSNEDIAYVIHQSGNGILQNGNSEVFLADRSSRISKTFMDFLQGDPRMPVLVALPDGNNDVAVQKGLPNGYDGTTIANAPGGDDMSTYSEVNSNTLQGLDAPMFFQTYAEVEFMLAESAVRWGLAGGAAAAEDHYNAGVTAAMKFLELYSEDAAIDDADIATYLADNPYDPANALEQINTQYWAATFLNEYEAFANWRRTGFPVLTPVNYPGNVTNGTIPRRLTYFTGEAVTNKENYDAAVASQGPDLLTTRVWWDAE</sequence>
<dbReference type="InterPro" id="IPR041662">
    <property type="entry name" value="SusD-like_2"/>
</dbReference>